<proteinExistence type="predicted"/>
<dbReference type="GO" id="GO:0005524">
    <property type="term" value="F:ATP binding"/>
    <property type="evidence" value="ECO:0007669"/>
    <property type="project" value="UniProtKB-KW"/>
</dbReference>
<evidence type="ECO:0000313" key="5">
    <source>
        <dbReference type="Proteomes" id="UP000594464"/>
    </source>
</evidence>
<dbReference type="Proteomes" id="UP000594464">
    <property type="component" value="Chromosome"/>
</dbReference>
<gene>
    <name evidence="4" type="ORF">G3M78_03770</name>
</gene>
<dbReference type="InterPro" id="IPR050625">
    <property type="entry name" value="ParA/MinD_ATPase"/>
</dbReference>
<dbReference type="InterPro" id="IPR002586">
    <property type="entry name" value="CobQ/CobB/MinD/ParA_Nub-bd_dom"/>
</dbReference>
<protein>
    <submittedName>
        <fullName evidence="4">ParA family protein</fullName>
    </submittedName>
</protein>
<evidence type="ECO:0000259" key="3">
    <source>
        <dbReference type="Pfam" id="PF01656"/>
    </source>
</evidence>
<dbReference type="InterPro" id="IPR027417">
    <property type="entry name" value="P-loop_NTPase"/>
</dbReference>
<dbReference type="KEGG" id="nva:G3M78_03770"/>
<dbReference type="EMBL" id="CP048620">
    <property type="protein sequence ID" value="QPJ64558.1"/>
    <property type="molecule type" value="Genomic_DNA"/>
</dbReference>
<dbReference type="SUPFAM" id="SSF52540">
    <property type="entry name" value="P-loop containing nucleoside triphosphate hydrolases"/>
    <property type="match status" value="1"/>
</dbReference>
<dbReference type="GO" id="GO:0016887">
    <property type="term" value="F:ATP hydrolysis activity"/>
    <property type="evidence" value="ECO:0007669"/>
    <property type="project" value="TreeGrafter"/>
</dbReference>
<accession>A0A7T0C129</accession>
<reference evidence="5" key="1">
    <citation type="submission" date="2020-02" db="EMBL/GenBank/DDBJ databases">
        <title>Genomic and physiological characterization of two novel Nitrospinaceae genera.</title>
        <authorList>
            <person name="Mueller A.J."/>
            <person name="Jung M.-Y."/>
            <person name="Strachan C.R."/>
            <person name="Herbold C.W."/>
            <person name="Kirkegaard R.H."/>
            <person name="Daims H."/>
        </authorList>
    </citation>
    <scope>NUCLEOTIDE SEQUENCE [LARGE SCALE GENOMIC DNA]</scope>
</reference>
<dbReference type="GO" id="GO:0051782">
    <property type="term" value="P:negative regulation of cell division"/>
    <property type="evidence" value="ECO:0007669"/>
    <property type="project" value="TreeGrafter"/>
</dbReference>
<name>A0A7T0C129_9BACT</name>
<evidence type="ECO:0000256" key="1">
    <source>
        <dbReference type="ARBA" id="ARBA00022741"/>
    </source>
</evidence>
<dbReference type="PANTHER" id="PTHR43384">
    <property type="entry name" value="SEPTUM SITE-DETERMINING PROTEIN MIND HOMOLOG, CHLOROPLASTIC-RELATED"/>
    <property type="match status" value="1"/>
</dbReference>
<sequence length="439" mass="49383">MGIVSIIGPKGGIGKTTLSINTAAALTSILGKTTPDNRVCLVDLDLRLPTISSLLESHPAKTFYDLFETLANKTYQVDFMRTLYRIVTAFQAHLTGQLEPGNRQLAKSFSLYNNLNTDLFNFSDFEFGNQMHELFLSRGDVHTLEDLESLRPLLTDIDLTEFRAVLDKYDANSKPLIKEYINYVEEFQFSIVGGEIPILGKRNHRKRINEPAFLALFLEALDGLFDQFHYVILDTPAGGVNHLSSLMNSIDQALFVFDMSNNIAINGSIDALHSFIDYYEDFYRDFKAGKLTGLDKAFVNRLVASRGLEAVEDSLKNKKLGILFNRCQDSKAIGPCLDRIRDYLDTLDQLETFKDRLNLVGMVPNHKIINITNNRGALFFDKDRSLTNRIASVAENIIAKNVNCPTLASSNRDIISYLQKTGKPGFPNKIRKIASNFNL</sequence>
<dbReference type="GO" id="GO:0009898">
    <property type="term" value="C:cytoplasmic side of plasma membrane"/>
    <property type="evidence" value="ECO:0007669"/>
    <property type="project" value="TreeGrafter"/>
</dbReference>
<organism evidence="4 5">
    <name type="scientific">Candidatus Nitrohelix vancouverensis</name>
    <dbReference type="NCBI Taxonomy" id="2705534"/>
    <lineage>
        <taxon>Bacteria</taxon>
        <taxon>Pseudomonadati</taxon>
        <taxon>Nitrospinota/Tectimicrobiota group</taxon>
        <taxon>Nitrospinota</taxon>
        <taxon>Nitrospinia</taxon>
        <taxon>Nitrospinales</taxon>
        <taxon>Nitrospinaceae</taxon>
        <taxon>Candidatus Nitrohelix</taxon>
    </lineage>
</organism>
<evidence type="ECO:0000313" key="4">
    <source>
        <dbReference type="EMBL" id="QPJ64558.1"/>
    </source>
</evidence>
<keyword evidence="2" id="KW-0067">ATP-binding</keyword>
<keyword evidence="1" id="KW-0547">Nucleotide-binding</keyword>
<evidence type="ECO:0000256" key="2">
    <source>
        <dbReference type="ARBA" id="ARBA00022840"/>
    </source>
</evidence>
<dbReference type="PANTHER" id="PTHR43384:SF6">
    <property type="entry name" value="SEPTUM SITE-DETERMINING PROTEIN MIND HOMOLOG, CHLOROPLASTIC"/>
    <property type="match status" value="1"/>
</dbReference>
<dbReference type="Gene3D" id="3.40.50.300">
    <property type="entry name" value="P-loop containing nucleotide triphosphate hydrolases"/>
    <property type="match status" value="2"/>
</dbReference>
<feature type="domain" description="CobQ/CobB/MinD/ParA nucleotide binding" evidence="3">
    <location>
        <begin position="5"/>
        <end position="329"/>
    </location>
</feature>
<dbReference type="AlphaFoldDB" id="A0A7T0C129"/>
<dbReference type="GO" id="GO:0005829">
    <property type="term" value="C:cytosol"/>
    <property type="evidence" value="ECO:0007669"/>
    <property type="project" value="TreeGrafter"/>
</dbReference>
<dbReference type="Pfam" id="PF01656">
    <property type="entry name" value="CbiA"/>
    <property type="match status" value="1"/>
</dbReference>